<organism evidence="4 5">
    <name type="scientific">Stylonychia lemnae</name>
    <name type="common">Ciliate</name>
    <dbReference type="NCBI Taxonomy" id="5949"/>
    <lineage>
        <taxon>Eukaryota</taxon>
        <taxon>Sar</taxon>
        <taxon>Alveolata</taxon>
        <taxon>Ciliophora</taxon>
        <taxon>Intramacronucleata</taxon>
        <taxon>Spirotrichea</taxon>
        <taxon>Stichotrichia</taxon>
        <taxon>Sporadotrichida</taxon>
        <taxon>Oxytrichidae</taxon>
        <taxon>Stylonychinae</taxon>
        <taxon>Stylonychia</taxon>
    </lineage>
</organism>
<name>A0A077ZX89_STYLE</name>
<dbReference type="Proteomes" id="UP000039865">
    <property type="component" value="Unassembled WGS sequence"/>
</dbReference>
<dbReference type="EC" id="2.7.7.48" evidence="1"/>
<sequence>MEKVNDFQSSEYWGKFNRPKSSFEKKIFFVQQFVDSLTRHRTKKEENKKAYKDIEETRIKEAMILNEVYDFSLGTINYQVIEDNQVERQYIPIFPDFYKPHGFTKERIKDVQFKFKLQEDRFKNLTVEGLKYKNLQVSFTHLADDNKSTQYSLDIKIDQVSKISGCYIDNDVVQLILTLKKPCRVFAKLPKIDLRDSKWKEVNSPFTFLQQDKQFMTYWNLKQVIFLQGKFDLAMNLDELQTKFKDLDRGTKLNFQNNFDMRVLQDMNLYLEHEKLLQRNQQFFELIKQLIIPAKFGIMSILSTQKTSIFSDHLNQLMENLLNRKFNGEYLFKASEDEFTLDYFIQPGNIQAHKEVRKVLYIMDQICNSVKHFEKNSDSLQKDIEEEYQDQNDLKQRRVYQTPTLTLFHQNYKEQTHRVLRYNHLYKDFFFRLILVNDDGEKTHFGNFKGKPVLEKMKDIMKDQFYIGGTKGQVLNYSNSQLKNHSVWMLCDTNIPDIIKERIIYQLGTFSKDEGYLKMFARIGQCFSTTKYVCRLNEKENVRYIDDLKVKKTDDNEDKNGFYCYTDGCGNISESLCNKIAESHNLEKCSAFQIRLGGIKGVLMKKIYSMQDGGIYVDEKNKLQGDMVEIRPSQIKFKCDQWDLEVIRCATFSQGYLNRQVILLLNCLGVPEDIFISLQKQQLENLDVNKVMEDLHRRSHVFLMNRRKVKSSSKQSQELSQEIDLFFGPSRVFSAVFKNALLKSVTQYHKFKEENKDDNLNFDRKVFRMEKEPIFQAILQNMVLGLAVNLKKKARIRIKNSCVLIGVIDETGSLNDGEIFVKINRSSYDLDNAQDIISEELDKNYDNMTKNTNAQVIFTYEDQQISGKVIVTKNPCSHPGDIRLLTAIGPEDERCQVFEELINVIVFPSKGYRPEQHKMSGGDLDGDVYMCIWDDQIVSQIPESCCKTGQCTRQEGIQPPAVYKKFEEDSNVNSDNIVDHMANYFERDNLGHLAHLHLGLCDQEGVKGPFRQEMIELSWYMSIAVDFAKHGKSVEPHKYQHIERKLNQWPDFMEKHDQFRKTVQSPLVLGKLYRAVNCKSFYRKLMEYDYEMSILLKYELNETIIKKREEDQKTYSRDFINYLIPAFDRIVVPLKEKLRDLMVMYNIAHESELFCTNLTFSLNDENMDKIVGDPGQKDEDAVRALNHRLQEYLTQYKNEFQKCIKDLECVPGIFAKAVYYATYYNEDNIPYQQFSTAQIWAKSDKTTQNLKDLLIRFEEHWKAHISQEMSSRHLKMQEAIKDFSHYKKVLEKDTKSSKDKLRLLLEVRQFFSIPWIICHEYLID</sequence>
<dbReference type="InterPro" id="IPR007855">
    <property type="entry name" value="RDRP"/>
</dbReference>
<evidence type="ECO:0000313" key="5">
    <source>
        <dbReference type="Proteomes" id="UP000039865"/>
    </source>
</evidence>
<dbReference type="EMBL" id="CCKQ01003387">
    <property type="protein sequence ID" value="CDW74505.1"/>
    <property type="molecule type" value="Genomic_DNA"/>
</dbReference>
<dbReference type="GO" id="GO:0003723">
    <property type="term" value="F:RNA binding"/>
    <property type="evidence" value="ECO:0007669"/>
    <property type="project" value="UniProtKB-KW"/>
</dbReference>
<protein>
    <recommendedName>
        <fullName evidence="1">RNA-dependent RNA polymerase</fullName>
        <ecNumber evidence="1">2.7.7.48</ecNumber>
    </recommendedName>
</protein>
<feature type="domain" description="RDRP core" evidence="3">
    <location>
        <begin position="402"/>
        <end position="1076"/>
    </location>
</feature>
<evidence type="ECO:0000256" key="2">
    <source>
        <dbReference type="SAM" id="Coils"/>
    </source>
</evidence>
<evidence type="ECO:0000313" key="4">
    <source>
        <dbReference type="EMBL" id="CDW74505.1"/>
    </source>
</evidence>
<dbReference type="PANTHER" id="PTHR23079:SF55">
    <property type="entry name" value="RNA-DIRECTED RNA POLYMERASE"/>
    <property type="match status" value="1"/>
</dbReference>
<evidence type="ECO:0000256" key="1">
    <source>
        <dbReference type="RuleBase" id="RU363098"/>
    </source>
</evidence>
<dbReference type="OrthoDB" id="412229at2759"/>
<feature type="coiled-coil region" evidence="2">
    <location>
        <begin position="370"/>
        <end position="397"/>
    </location>
</feature>
<comment type="similarity">
    <text evidence="1">Belongs to the RdRP family.</text>
</comment>
<gene>
    <name evidence="4" type="primary">Contig13657.g14567</name>
    <name evidence="4" type="ORF">STYLEM_3485</name>
</gene>
<keyword evidence="5" id="KW-1185">Reference proteome</keyword>
<dbReference type="Pfam" id="PF05183">
    <property type="entry name" value="RdRP"/>
    <property type="match status" value="1"/>
</dbReference>
<dbReference type="PANTHER" id="PTHR23079">
    <property type="entry name" value="RNA-DEPENDENT RNA POLYMERASE"/>
    <property type="match status" value="1"/>
</dbReference>
<dbReference type="InParanoid" id="A0A077ZX89"/>
<proteinExistence type="inferred from homology"/>
<keyword evidence="1" id="KW-0548">Nucleotidyltransferase</keyword>
<reference evidence="4 5" key="1">
    <citation type="submission" date="2014-06" db="EMBL/GenBank/DDBJ databases">
        <authorList>
            <person name="Swart Estienne"/>
        </authorList>
    </citation>
    <scope>NUCLEOTIDE SEQUENCE [LARGE SCALE GENOMIC DNA]</scope>
    <source>
        <strain evidence="4 5">130c</strain>
    </source>
</reference>
<accession>A0A077ZX89</accession>
<dbReference type="GO" id="GO:0030422">
    <property type="term" value="P:siRNA processing"/>
    <property type="evidence" value="ECO:0007669"/>
    <property type="project" value="TreeGrafter"/>
</dbReference>
<keyword evidence="1 4" id="KW-0696">RNA-directed RNA polymerase</keyword>
<keyword evidence="1" id="KW-0694">RNA-binding</keyword>
<dbReference type="InterPro" id="IPR057596">
    <property type="entry name" value="RDRP_core"/>
</dbReference>
<keyword evidence="2" id="KW-0175">Coiled coil</keyword>
<evidence type="ECO:0000259" key="3">
    <source>
        <dbReference type="Pfam" id="PF05183"/>
    </source>
</evidence>
<dbReference type="GO" id="GO:0003968">
    <property type="term" value="F:RNA-directed RNA polymerase activity"/>
    <property type="evidence" value="ECO:0007669"/>
    <property type="project" value="UniProtKB-KW"/>
</dbReference>
<dbReference type="GO" id="GO:0031380">
    <property type="term" value="C:nuclear RNA-directed RNA polymerase complex"/>
    <property type="evidence" value="ECO:0007669"/>
    <property type="project" value="TreeGrafter"/>
</dbReference>
<keyword evidence="1" id="KW-0808">Transferase</keyword>
<comment type="catalytic activity">
    <reaction evidence="1">
        <text>RNA(n) + a ribonucleoside 5'-triphosphate = RNA(n+1) + diphosphate</text>
        <dbReference type="Rhea" id="RHEA:21248"/>
        <dbReference type="Rhea" id="RHEA-COMP:14527"/>
        <dbReference type="Rhea" id="RHEA-COMP:17342"/>
        <dbReference type="ChEBI" id="CHEBI:33019"/>
        <dbReference type="ChEBI" id="CHEBI:61557"/>
        <dbReference type="ChEBI" id="CHEBI:140395"/>
        <dbReference type="EC" id="2.7.7.48"/>
    </reaction>
</comment>